<dbReference type="AlphaFoldDB" id="A0A0B1S7T3"/>
<evidence type="ECO:0000313" key="2">
    <source>
        <dbReference type="Proteomes" id="UP000053660"/>
    </source>
</evidence>
<gene>
    <name evidence="1" type="ORF">OESDEN_20786</name>
</gene>
<keyword evidence="2" id="KW-1185">Reference proteome</keyword>
<dbReference type="Proteomes" id="UP000053660">
    <property type="component" value="Unassembled WGS sequence"/>
</dbReference>
<dbReference type="EMBL" id="KN604424">
    <property type="protein sequence ID" value="KHJ79562.1"/>
    <property type="molecule type" value="Genomic_DNA"/>
</dbReference>
<protein>
    <submittedName>
        <fullName evidence="1">Uncharacterized protein</fullName>
    </submittedName>
</protein>
<organism evidence="1 2">
    <name type="scientific">Oesophagostomum dentatum</name>
    <name type="common">Nodular worm</name>
    <dbReference type="NCBI Taxonomy" id="61180"/>
    <lineage>
        <taxon>Eukaryota</taxon>
        <taxon>Metazoa</taxon>
        <taxon>Ecdysozoa</taxon>
        <taxon>Nematoda</taxon>
        <taxon>Chromadorea</taxon>
        <taxon>Rhabditida</taxon>
        <taxon>Rhabditina</taxon>
        <taxon>Rhabditomorpha</taxon>
        <taxon>Strongyloidea</taxon>
        <taxon>Strongylidae</taxon>
        <taxon>Oesophagostomum</taxon>
    </lineage>
</organism>
<accession>A0A0B1S7T3</accession>
<name>A0A0B1S7T3_OESDE</name>
<proteinExistence type="predicted"/>
<dbReference type="OrthoDB" id="7480989at2759"/>
<sequence length="101" mass="11557">MPVDALLKTMLDLNKDPTVEKLLKILSKKITNEAFADFLETERRTRSIVISGIEQGSDDMRPSERQTDLGNKHIDHHIQIKMKMENLLAFLLILSLLVTNL</sequence>
<evidence type="ECO:0000313" key="1">
    <source>
        <dbReference type="EMBL" id="KHJ79562.1"/>
    </source>
</evidence>
<reference evidence="1 2" key="1">
    <citation type="submission" date="2014-03" db="EMBL/GenBank/DDBJ databases">
        <title>Draft genome of the hookworm Oesophagostomum dentatum.</title>
        <authorList>
            <person name="Mitreva M."/>
        </authorList>
    </citation>
    <scope>NUCLEOTIDE SEQUENCE [LARGE SCALE GENOMIC DNA]</scope>
    <source>
        <strain evidence="1 2">OD-Hann</strain>
    </source>
</reference>